<name>A0A8S0YVZ4_ARCPL</name>
<reference evidence="1 2" key="1">
    <citation type="submission" date="2020-04" db="EMBL/GenBank/DDBJ databases">
        <authorList>
            <person name="Wallbank WR R."/>
            <person name="Pardo Diaz C."/>
            <person name="Kozak K."/>
            <person name="Martin S."/>
            <person name="Jiggins C."/>
            <person name="Moest M."/>
            <person name="Warren A I."/>
            <person name="Byers J.R.P. K."/>
            <person name="Montejo-Kovacevich G."/>
            <person name="Yen C E."/>
        </authorList>
    </citation>
    <scope>NUCLEOTIDE SEQUENCE [LARGE SCALE GENOMIC DNA]</scope>
</reference>
<comment type="caution">
    <text evidence="1">The sequence shown here is derived from an EMBL/GenBank/DDBJ whole genome shotgun (WGS) entry which is preliminary data.</text>
</comment>
<dbReference type="AlphaFoldDB" id="A0A8S0YVZ4"/>
<protein>
    <submittedName>
        <fullName evidence="1">Uncharacterized protein</fullName>
    </submittedName>
</protein>
<evidence type="ECO:0000313" key="1">
    <source>
        <dbReference type="EMBL" id="CAB3223120.1"/>
    </source>
</evidence>
<dbReference type="Proteomes" id="UP000494256">
    <property type="component" value="Unassembled WGS sequence"/>
</dbReference>
<organism evidence="1 2">
    <name type="scientific">Arctia plantaginis</name>
    <name type="common">Wood tiger moth</name>
    <name type="synonym">Phalaena plantaginis</name>
    <dbReference type="NCBI Taxonomy" id="874455"/>
    <lineage>
        <taxon>Eukaryota</taxon>
        <taxon>Metazoa</taxon>
        <taxon>Ecdysozoa</taxon>
        <taxon>Arthropoda</taxon>
        <taxon>Hexapoda</taxon>
        <taxon>Insecta</taxon>
        <taxon>Pterygota</taxon>
        <taxon>Neoptera</taxon>
        <taxon>Endopterygota</taxon>
        <taxon>Lepidoptera</taxon>
        <taxon>Glossata</taxon>
        <taxon>Ditrysia</taxon>
        <taxon>Noctuoidea</taxon>
        <taxon>Erebidae</taxon>
        <taxon>Arctiinae</taxon>
        <taxon>Arctia</taxon>
    </lineage>
</organism>
<sequence length="260" mass="29601">MKEHVHETTGQIGWSTTIDYSRIPKVFHKRYWSTTMHNARAGVRNRIEKNTPKIDNAKKNVRKSFRIICKPGRKCVINARRSSRWAAQYAGNSCRYVGKTWMNTGRYLSRTSSDAGRYVGNTTYGAGRYMGRSSMRAGRYLGRASRATGRFLRKSSCTAGSYLSRGSRSLYQTLRSFSIRSGRYVSNKVSSASFIAMARAREASYVSGPYYARKFKSDCRTKINNSRVARTLNDMIENSRIPKACHDRNCDCDVCPTHEL</sequence>
<evidence type="ECO:0000313" key="2">
    <source>
        <dbReference type="Proteomes" id="UP000494256"/>
    </source>
</evidence>
<proteinExistence type="predicted"/>
<accession>A0A8S0YVZ4</accession>
<dbReference type="EMBL" id="CADEBD010000146">
    <property type="protein sequence ID" value="CAB3223120.1"/>
    <property type="molecule type" value="Genomic_DNA"/>
</dbReference>
<gene>
    <name evidence="1" type="ORF">APLA_LOCUS1349</name>
</gene>
<dbReference type="OrthoDB" id="8191402at2759"/>